<reference evidence="3" key="1">
    <citation type="submission" date="2025-08" db="UniProtKB">
        <authorList>
            <consortium name="RefSeq"/>
        </authorList>
    </citation>
    <scope>IDENTIFICATION</scope>
</reference>
<dbReference type="RefSeq" id="XP_012942634.1">
    <property type="nucleotide sequence ID" value="XM_013087180.2"/>
</dbReference>
<protein>
    <submittedName>
        <fullName evidence="3">Uncharacterized protein LOC101857512</fullName>
    </submittedName>
</protein>
<keyword evidence="1" id="KW-0812">Transmembrane</keyword>
<gene>
    <name evidence="3" type="primary">LOC101857512</name>
</gene>
<feature type="transmembrane region" description="Helical" evidence="1">
    <location>
        <begin position="109"/>
        <end position="132"/>
    </location>
</feature>
<name>A0ABM1A832_APLCA</name>
<sequence>MCRPLESDRSSICTCTSSVPPAHTAVTAALSLLLSCVLMWILACTSHFWARDGLFSVGLFATCVDEQCFPTDKDKALWASITLSLVSLACIVLSTLKVFLMVCKVRSRFLLWGAMVSAFFGGIVMTAAIIQFKLGLDPEHMGSVGPSWYMALTCALLALASGVCLAYAVRHWDLGTPCNLTYAALLDENEVGEVGEV</sequence>
<keyword evidence="1" id="KW-1133">Transmembrane helix</keyword>
<keyword evidence="2" id="KW-1185">Reference proteome</keyword>
<dbReference type="Proteomes" id="UP000694888">
    <property type="component" value="Unplaced"/>
</dbReference>
<evidence type="ECO:0000256" key="1">
    <source>
        <dbReference type="SAM" id="Phobius"/>
    </source>
</evidence>
<feature type="transmembrane region" description="Helical" evidence="1">
    <location>
        <begin position="26"/>
        <end position="50"/>
    </location>
</feature>
<organism evidence="2 3">
    <name type="scientific">Aplysia californica</name>
    <name type="common">California sea hare</name>
    <dbReference type="NCBI Taxonomy" id="6500"/>
    <lineage>
        <taxon>Eukaryota</taxon>
        <taxon>Metazoa</taxon>
        <taxon>Spiralia</taxon>
        <taxon>Lophotrochozoa</taxon>
        <taxon>Mollusca</taxon>
        <taxon>Gastropoda</taxon>
        <taxon>Heterobranchia</taxon>
        <taxon>Euthyneura</taxon>
        <taxon>Tectipleura</taxon>
        <taxon>Aplysiida</taxon>
        <taxon>Aplysioidea</taxon>
        <taxon>Aplysiidae</taxon>
        <taxon>Aplysia</taxon>
    </lineage>
</organism>
<feature type="transmembrane region" description="Helical" evidence="1">
    <location>
        <begin position="147"/>
        <end position="169"/>
    </location>
</feature>
<evidence type="ECO:0000313" key="3">
    <source>
        <dbReference type="RefSeq" id="XP_012942634.1"/>
    </source>
</evidence>
<keyword evidence="1" id="KW-0472">Membrane</keyword>
<accession>A0ABM1A832</accession>
<evidence type="ECO:0000313" key="2">
    <source>
        <dbReference type="Proteomes" id="UP000694888"/>
    </source>
</evidence>
<proteinExistence type="predicted"/>
<feature type="transmembrane region" description="Helical" evidence="1">
    <location>
        <begin position="76"/>
        <end position="102"/>
    </location>
</feature>
<dbReference type="GeneID" id="101857512"/>